<gene>
    <name evidence="2" type="ORF">METZ01_LOCUS81598</name>
</gene>
<dbReference type="AlphaFoldDB" id="A0A381UL87"/>
<dbReference type="SUPFAM" id="SSF50998">
    <property type="entry name" value="Quinoprotein alcohol dehydrogenase-like"/>
    <property type="match status" value="1"/>
</dbReference>
<protein>
    <recommendedName>
        <fullName evidence="1">Pyrrolo-quinoline quinone repeat domain-containing protein</fullName>
    </recommendedName>
</protein>
<dbReference type="InterPro" id="IPR002372">
    <property type="entry name" value="PQQ_rpt_dom"/>
</dbReference>
<evidence type="ECO:0000259" key="1">
    <source>
        <dbReference type="Pfam" id="PF13360"/>
    </source>
</evidence>
<dbReference type="PANTHER" id="PTHR34512:SF30">
    <property type="entry name" value="OUTER MEMBRANE PROTEIN ASSEMBLY FACTOR BAMB"/>
    <property type="match status" value="1"/>
</dbReference>
<organism evidence="2">
    <name type="scientific">marine metagenome</name>
    <dbReference type="NCBI Taxonomy" id="408172"/>
    <lineage>
        <taxon>unclassified sequences</taxon>
        <taxon>metagenomes</taxon>
        <taxon>ecological metagenomes</taxon>
    </lineage>
</organism>
<dbReference type="EMBL" id="UINC01006638">
    <property type="protein sequence ID" value="SVA28744.1"/>
    <property type="molecule type" value="Genomic_DNA"/>
</dbReference>
<accession>A0A381UL87</accession>
<name>A0A381UL87_9ZZZZ</name>
<dbReference type="InterPro" id="IPR011047">
    <property type="entry name" value="Quinoprotein_ADH-like_sf"/>
</dbReference>
<proteinExistence type="predicted"/>
<dbReference type="Pfam" id="PF13360">
    <property type="entry name" value="PQQ_2"/>
    <property type="match status" value="1"/>
</dbReference>
<dbReference type="InterPro" id="IPR015943">
    <property type="entry name" value="WD40/YVTN_repeat-like_dom_sf"/>
</dbReference>
<dbReference type="Gene3D" id="2.40.10.480">
    <property type="match status" value="1"/>
</dbReference>
<sequence>MKSKSHLLGLALGQALALSVIADDWPQWLGPKRDGVWRESGIVKKFPTDGPKVNWRVPIGGGYAGPAVAKSRVYVTDRQLAKDATNPDNQFDRGNIPGSERVICLDEKTGRQLWMHEYDCGYTVSYPAGPRTTPTVDGDRVYTLGAEGNLLCLNTDSGKVLWKKDFKTEYGVKTPVWGFAAHPLVRGGHLICLARGDGSTVVCYDKLTGREVWRSLSAKEPGYCPPTLIHASGVEQLIIWHPESLNSLNPDTGEVYWSEPFRVRSGLSIPTPRQLGNRLFITAFYNGSMMMNLDPDKPAATLAWKSKRASEKNTQELHSIMPTPFFEDNHIYGVCSYGQLRCLRADTGERIWEDLTATRGGVEARWANAFLVKHEDRFFLFNELGNLLIARLTPKGYEELDKAHLIEPTGRAAGRDVVWSHPAFANRNVLVRNDKEIASFSLAK</sequence>
<dbReference type="Gene3D" id="2.130.10.10">
    <property type="entry name" value="YVTN repeat-like/Quinoprotein amine dehydrogenase"/>
    <property type="match status" value="1"/>
</dbReference>
<reference evidence="2" key="1">
    <citation type="submission" date="2018-05" db="EMBL/GenBank/DDBJ databases">
        <authorList>
            <person name="Lanie J.A."/>
            <person name="Ng W.-L."/>
            <person name="Kazmierczak K.M."/>
            <person name="Andrzejewski T.M."/>
            <person name="Davidsen T.M."/>
            <person name="Wayne K.J."/>
            <person name="Tettelin H."/>
            <person name="Glass J.I."/>
            <person name="Rusch D."/>
            <person name="Podicherti R."/>
            <person name="Tsui H.-C.T."/>
            <person name="Winkler M.E."/>
        </authorList>
    </citation>
    <scope>NUCLEOTIDE SEQUENCE</scope>
</reference>
<evidence type="ECO:0000313" key="2">
    <source>
        <dbReference type="EMBL" id="SVA28744.1"/>
    </source>
</evidence>
<dbReference type="PANTHER" id="PTHR34512">
    <property type="entry name" value="CELL SURFACE PROTEIN"/>
    <property type="match status" value="1"/>
</dbReference>
<feature type="domain" description="Pyrrolo-quinoline quinone repeat" evidence="1">
    <location>
        <begin position="100"/>
        <end position="353"/>
    </location>
</feature>